<evidence type="ECO:0000313" key="2">
    <source>
        <dbReference type="Proteomes" id="UP000010384"/>
    </source>
</evidence>
<evidence type="ECO:0000313" key="1">
    <source>
        <dbReference type="EMBL" id="AFY87861.1"/>
    </source>
</evidence>
<dbReference type="EMBL" id="CP003597">
    <property type="protein sequence ID" value="AFY87861.1"/>
    <property type="molecule type" value="Genomic_DNA"/>
</dbReference>
<protein>
    <recommendedName>
        <fullName evidence="3">N-acetyltransferase domain-containing protein</fullName>
    </recommendedName>
</protein>
<sequence length="317" mass="37045">MVSLQKIDRSMYEEVFPLLLDLNAQVNWRNVFDYNWQAEDYCGYGLFDGKEVVGFLGLIFSRRAIADRVENFCNIHSWIVKPQYRDRSLSLLLPVLRLKDCTLTDLSPAPRAIEILQKLGFKRLDSKLRVLLPVSGRNRSAIEIVHLSQEKPQIAEQFSKQDLKLFQDHSSYSNCYHLLIDNGKNYCYVIYTIVKQAFLSHCYIQYISNIQIFSQYSGAIRSEIIRHSRIPLVVVDSRLIAPFKLPFSYDLPFSFPKLYRSSSLKLAQIDNLYSELILLNFSLIPSNLKELRGLWHETKYWYEIKNTFKKNTCGISE</sequence>
<dbReference type="eggNOG" id="ENOG5032SXW">
    <property type="taxonomic scope" value="Bacteria"/>
</dbReference>
<reference evidence="1 2" key="1">
    <citation type="submission" date="2012-06" db="EMBL/GenBank/DDBJ databases">
        <title>Finished chromosome of genome of Chroococcidiopsis thermalis PCC 7203.</title>
        <authorList>
            <consortium name="US DOE Joint Genome Institute"/>
            <person name="Gugger M."/>
            <person name="Coursin T."/>
            <person name="Rippka R."/>
            <person name="Tandeau De Marsac N."/>
            <person name="Huntemann M."/>
            <person name="Wei C.-L."/>
            <person name="Han J."/>
            <person name="Detter J.C."/>
            <person name="Han C."/>
            <person name="Tapia R."/>
            <person name="Davenport K."/>
            <person name="Daligault H."/>
            <person name="Erkkila T."/>
            <person name="Gu W."/>
            <person name="Munk A.C.C."/>
            <person name="Teshima H."/>
            <person name="Xu Y."/>
            <person name="Chain P."/>
            <person name="Chen A."/>
            <person name="Krypides N."/>
            <person name="Mavromatis K."/>
            <person name="Markowitz V."/>
            <person name="Szeto E."/>
            <person name="Ivanova N."/>
            <person name="Mikhailova N."/>
            <person name="Ovchinnikova G."/>
            <person name="Pagani I."/>
            <person name="Pati A."/>
            <person name="Goodwin L."/>
            <person name="Peters L."/>
            <person name="Pitluck S."/>
            <person name="Woyke T."/>
            <person name="Kerfeld C."/>
        </authorList>
    </citation>
    <scope>NUCLEOTIDE SEQUENCE [LARGE SCALE GENOMIC DNA]</scope>
    <source>
        <strain evidence="1 2">PCC 7203</strain>
    </source>
</reference>
<dbReference type="RefSeq" id="WP_015154409.1">
    <property type="nucleotide sequence ID" value="NC_019695.1"/>
</dbReference>
<gene>
    <name evidence="1" type="ORF">Chro_2370</name>
</gene>
<dbReference type="AlphaFoldDB" id="K9U0B5"/>
<organism evidence="1 2">
    <name type="scientific">Chroococcidiopsis thermalis (strain PCC 7203)</name>
    <dbReference type="NCBI Taxonomy" id="251229"/>
    <lineage>
        <taxon>Bacteria</taxon>
        <taxon>Bacillati</taxon>
        <taxon>Cyanobacteriota</taxon>
        <taxon>Cyanophyceae</taxon>
        <taxon>Chroococcidiopsidales</taxon>
        <taxon>Chroococcidiopsidaceae</taxon>
        <taxon>Chroococcidiopsis</taxon>
    </lineage>
</organism>
<evidence type="ECO:0008006" key="3">
    <source>
        <dbReference type="Google" id="ProtNLM"/>
    </source>
</evidence>
<dbReference type="InParanoid" id="K9U0B5"/>
<dbReference type="KEGG" id="cthe:Chro_2370"/>
<dbReference type="STRING" id="251229.Chro_2370"/>
<dbReference type="SUPFAM" id="SSF55729">
    <property type="entry name" value="Acyl-CoA N-acyltransferases (Nat)"/>
    <property type="match status" value="1"/>
</dbReference>
<keyword evidence="2" id="KW-1185">Reference proteome</keyword>
<dbReference type="InterPro" id="IPR016181">
    <property type="entry name" value="Acyl_CoA_acyltransferase"/>
</dbReference>
<name>K9U0B5_CHRTP</name>
<dbReference type="Proteomes" id="UP000010384">
    <property type="component" value="Chromosome"/>
</dbReference>
<accession>K9U0B5</accession>
<proteinExistence type="predicted"/>
<dbReference type="HOGENOM" id="CLU_978858_0_0_3"/>